<evidence type="ECO:0000313" key="3">
    <source>
        <dbReference type="Proteomes" id="UP000054375"/>
    </source>
</evidence>
<dbReference type="AlphaFoldDB" id="A0A101SE32"/>
<evidence type="ECO:0000313" key="2">
    <source>
        <dbReference type="EMBL" id="KUN71897.1"/>
    </source>
</evidence>
<evidence type="ECO:0008006" key="4">
    <source>
        <dbReference type="Google" id="ProtNLM"/>
    </source>
</evidence>
<gene>
    <name evidence="2" type="ORF">AQJ54_03870</name>
</gene>
<name>A0A101SE32_9ACTN</name>
<dbReference type="Proteomes" id="UP000054375">
    <property type="component" value="Unassembled WGS sequence"/>
</dbReference>
<evidence type="ECO:0000256" key="1">
    <source>
        <dbReference type="SAM" id="MobiDB-lite"/>
    </source>
</evidence>
<reference evidence="2 3" key="1">
    <citation type="submission" date="2015-10" db="EMBL/GenBank/DDBJ databases">
        <title>Draft genome sequence of Streptomyces griseorubiginosus DSM 40469, type strain for the species Streptomyces griseorubiginosus.</title>
        <authorList>
            <person name="Ruckert C."/>
            <person name="Winkler A."/>
            <person name="Kalinowski J."/>
            <person name="Kampfer P."/>
            <person name="Glaeser S."/>
        </authorList>
    </citation>
    <scope>NUCLEOTIDE SEQUENCE [LARGE SCALE GENOMIC DNA]</scope>
    <source>
        <strain evidence="2 3">DSM 40469</strain>
    </source>
</reference>
<keyword evidence="3" id="KW-1185">Reference proteome</keyword>
<comment type="caution">
    <text evidence="2">The sequence shown here is derived from an EMBL/GenBank/DDBJ whole genome shotgun (WGS) entry which is preliminary data.</text>
</comment>
<dbReference type="EMBL" id="LMWV01000002">
    <property type="protein sequence ID" value="KUN71897.1"/>
    <property type="molecule type" value="Genomic_DNA"/>
</dbReference>
<organism evidence="2 3">
    <name type="scientific">Streptomyces griseorubiginosus</name>
    <dbReference type="NCBI Taxonomy" id="67304"/>
    <lineage>
        <taxon>Bacteria</taxon>
        <taxon>Bacillati</taxon>
        <taxon>Actinomycetota</taxon>
        <taxon>Actinomycetes</taxon>
        <taxon>Kitasatosporales</taxon>
        <taxon>Streptomycetaceae</taxon>
        <taxon>Streptomyces</taxon>
    </lineage>
</organism>
<sequence length="281" mass="28948">MKAPAARNVPALLQALRDEEFTGTVRVSGSPGGTIHLRNGLVGAIETPGAPTATSALLTTGRIDDEAWLTACATEPDADRLGAHLVTAGLIGAAELEVVCTAAVHDGAFAMSLGAAGGWDIGDREPTLVAAPGVEPRALTDEVTRRVGLLGRAGVTAGELARSRPEAVEESAVAPAGRRGGPWVQPRLRGLLDAVNGRRTPRDLAFALGRGLYAVMLDLDHLESQGLIRREARTTPGDRPSTAPRVIPGTADGSTPTGGPLPRRRPGGGTPSGERGEKADR</sequence>
<dbReference type="RefSeq" id="WP_062233886.1">
    <property type="nucleotide sequence ID" value="NZ_JBIBHB010000002.1"/>
</dbReference>
<feature type="region of interest" description="Disordered" evidence="1">
    <location>
        <begin position="229"/>
        <end position="281"/>
    </location>
</feature>
<accession>A0A101SE32</accession>
<proteinExistence type="predicted"/>
<protein>
    <recommendedName>
        <fullName evidence="4">DUF4388 domain-containing protein</fullName>
    </recommendedName>
</protein>